<feature type="transmembrane region" description="Helical" evidence="2">
    <location>
        <begin position="31"/>
        <end position="53"/>
    </location>
</feature>
<feature type="transmembrane region" description="Helical" evidence="2">
    <location>
        <begin position="83"/>
        <end position="104"/>
    </location>
</feature>
<feature type="compositionally biased region" description="Polar residues" evidence="1">
    <location>
        <begin position="355"/>
        <end position="371"/>
    </location>
</feature>
<dbReference type="Proteomes" id="UP000583944">
    <property type="component" value="Unassembled WGS sequence"/>
</dbReference>
<gene>
    <name evidence="4" type="ORF">ECC02_000059</name>
</gene>
<dbReference type="EMBL" id="JABDHM010000001">
    <property type="protein sequence ID" value="KAF5226558.1"/>
    <property type="molecule type" value="Genomic_DNA"/>
</dbReference>
<keyword evidence="2" id="KW-0472">Membrane</keyword>
<feature type="signal peptide" evidence="3">
    <location>
        <begin position="1"/>
        <end position="17"/>
    </location>
</feature>
<reference evidence="4 5" key="1">
    <citation type="journal article" date="2019" name="Genome Biol. Evol.">
        <title>Nanopore Sequencing Significantly Improves Genome Assembly of the Protozoan Parasite Trypanosoma cruzi.</title>
        <authorList>
            <person name="Diaz-Viraque F."/>
            <person name="Pita S."/>
            <person name="Greif G."/>
            <person name="de Souza R.C.M."/>
            <person name="Iraola G."/>
            <person name="Robello C."/>
        </authorList>
    </citation>
    <scope>NUCLEOTIDE SEQUENCE [LARGE SCALE GENOMIC DNA]</scope>
    <source>
        <strain evidence="4 5">Berenice</strain>
    </source>
</reference>
<feature type="region of interest" description="Disordered" evidence="1">
    <location>
        <begin position="337"/>
        <end position="373"/>
    </location>
</feature>
<evidence type="ECO:0000256" key="2">
    <source>
        <dbReference type="SAM" id="Phobius"/>
    </source>
</evidence>
<feature type="chain" id="PRO_5029562867" evidence="3">
    <location>
        <begin position="18"/>
        <end position="459"/>
    </location>
</feature>
<keyword evidence="2" id="KW-0812">Transmembrane</keyword>
<name>A0A7J6YL32_TRYCR</name>
<dbReference type="VEuPathDB" id="TriTrypDB:ECC02_000059"/>
<comment type="caution">
    <text evidence="4">The sequence shown here is derived from an EMBL/GenBank/DDBJ whole genome shotgun (WGS) entry which is preliminary data.</text>
</comment>
<sequence length="459" mass="51138">MAVLFFFSFFFSPLCFSSGFGCVLLRMTDRFFFFFFRFVVGGTCHNILLRILAPQKKKKKNWKLVVAPPSRIFKNLFRQMTRLITYVLGLLFAVSFFLPCRAYAGEEVLAPMCTEVIGFAGEYNSHIRIGVPVSPAEKEAIVLVLRAFPLNLGELSQRWIQMNVTYRLREGSTVFLQSDNDGIAVIQNVEAGTNMDIEVKRVRKDGPVPFRFWSFHANRPSCHIDVSPTNSFLAPIPARFGKVATPVRVYFKSIAPQGAKGFILDITYGFFSTSPVKYEVMQSPTSAAGLTRTSGEVVPWSEGVAYMTFSPSISTETLQLLQVKIVWVDDITTAGGTAEGVDPTVPPEEFAKKNATPSEGTSKEPSSQQSKAGDKKRRSVLGLVFILLFSLAVFMLVMSFVNYRLKGATEFPEMIPFVGFFRSCGQYVSLATEAFMRGRGNHRGGYSDLSHEAVSTDRI</sequence>
<organism evidence="4 5">
    <name type="scientific">Trypanosoma cruzi</name>
    <dbReference type="NCBI Taxonomy" id="5693"/>
    <lineage>
        <taxon>Eukaryota</taxon>
        <taxon>Discoba</taxon>
        <taxon>Euglenozoa</taxon>
        <taxon>Kinetoplastea</taxon>
        <taxon>Metakinetoplastina</taxon>
        <taxon>Trypanosomatida</taxon>
        <taxon>Trypanosomatidae</taxon>
        <taxon>Trypanosoma</taxon>
        <taxon>Schizotrypanum</taxon>
    </lineage>
</organism>
<accession>A0A7J6YL32</accession>
<dbReference type="AlphaFoldDB" id="A0A7J6YL32"/>
<keyword evidence="2" id="KW-1133">Transmembrane helix</keyword>
<feature type="transmembrane region" description="Helical" evidence="2">
    <location>
        <begin position="380"/>
        <end position="401"/>
    </location>
</feature>
<proteinExistence type="predicted"/>
<evidence type="ECO:0000256" key="1">
    <source>
        <dbReference type="SAM" id="MobiDB-lite"/>
    </source>
</evidence>
<protein>
    <submittedName>
        <fullName evidence="4">Uncharacterized protein</fullName>
    </submittedName>
</protein>
<evidence type="ECO:0000256" key="3">
    <source>
        <dbReference type="SAM" id="SignalP"/>
    </source>
</evidence>
<dbReference type="VEuPathDB" id="TriTrypDB:BCY84_01083"/>
<evidence type="ECO:0000313" key="4">
    <source>
        <dbReference type="EMBL" id="KAF5226558.1"/>
    </source>
</evidence>
<evidence type="ECO:0000313" key="5">
    <source>
        <dbReference type="Proteomes" id="UP000583944"/>
    </source>
</evidence>
<keyword evidence="3" id="KW-0732">Signal</keyword>